<dbReference type="PANTHER" id="PTHR37017:SF11">
    <property type="entry name" value="ESTERASE_LIPASE_THIOESTERASE DOMAIN-CONTAINING PROTEIN"/>
    <property type="match status" value="1"/>
</dbReference>
<evidence type="ECO:0000313" key="3">
    <source>
        <dbReference type="Proteomes" id="UP000179627"/>
    </source>
</evidence>
<sequence length="250" mass="27213">MPTAGEPTTFVLLHGGRHGGWCWRPVATRLRAAGYDVHTPTLTGLGDRAHLLSRQVGLDTHTRDLVAMFEFEDVHDAVLVVHSYGGMVLAGAMEHLADRVRSVVLLDAHLPRAGESMLDLLGATRAAQMVALADEAGEGWYIPPTNAAYYGVTDPGEAAWVEARMTAQPLRTYRDPVAATARAWDHPTLFVECRPTALEPQMLSRARERSTADPRFQYRVLETSHNAMVTDPGAVTTLLIEAASLPAVAR</sequence>
<dbReference type="Gene3D" id="3.40.50.1820">
    <property type="entry name" value="alpha/beta hydrolase"/>
    <property type="match status" value="1"/>
</dbReference>
<dbReference type="InterPro" id="IPR000073">
    <property type="entry name" value="AB_hydrolase_1"/>
</dbReference>
<dbReference type="AlphaFoldDB" id="A0A1S1Q4C7"/>
<reference evidence="3" key="1">
    <citation type="submission" date="2016-07" db="EMBL/GenBank/DDBJ databases">
        <title>Sequence Frankia sp. strain CcI1.17.</title>
        <authorList>
            <person name="Ghodhbane-Gtari F."/>
            <person name="Swanson E."/>
            <person name="Gueddou A."/>
            <person name="Morris K."/>
            <person name="Hezbri K."/>
            <person name="Ktari A."/>
            <person name="Nouioui I."/>
            <person name="Abebe-Akele F."/>
            <person name="Simpson S."/>
            <person name="Thomas K."/>
            <person name="Gtari M."/>
            <person name="Tisa L.S."/>
            <person name="Hurst S."/>
        </authorList>
    </citation>
    <scope>NUCLEOTIDE SEQUENCE [LARGE SCALE GENOMIC DNA]</scope>
    <source>
        <strain evidence="3">Cc1.17</strain>
    </source>
</reference>
<keyword evidence="3" id="KW-1185">Reference proteome</keyword>
<protein>
    <submittedName>
        <fullName evidence="2">Esterase</fullName>
    </submittedName>
</protein>
<evidence type="ECO:0000259" key="1">
    <source>
        <dbReference type="Pfam" id="PF12697"/>
    </source>
</evidence>
<dbReference type="InterPro" id="IPR029058">
    <property type="entry name" value="AB_hydrolase_fold"/>
</dbReference>
<dbReference type="InterPro" id="IPR052897">
    <property type="entry name" value="Sec-Metab_Biosynth_Hydrolase"/>
</dbReference>
<dbReference type="SUPFAM" id="SSF53474">
    <property type="entry name" value="alpha/beta-Hydrolases"/>
    <property type="match status" value="1"/>
</dbReference>
<evidence type="ECO:0000313" key="2">
    <source>
        <dbReference type="EMBL" id="OHV28810.1"/>
    </source>
</evidence>
<dbReference type="RefSeq" id="WP_071091528.1">
    <property type="nucleotide sequence ID" value="NZ_MBLM01000170.1"/>
</dbReference>
<accession>A0A1S1Q4C7</accession>
<feature type="domain" description="AB hydrolase-1" evidence="1">
    <location>
        <begin position="10"/>
        <end position="235"/>
    </location>
</feature>
<name>A0A1S1Q4C7_9ACTN</name>
<dbReference type="PANTHER" id="PTHR37017">
    <property type="entry name" value="AB HYDROLASE-1 DOMAIN-CONTAINING PROTEIN-RELATED"/>
    <property type="match status" value="1"/>
</dbReference>
<gene>
    <name evidence="2" type="ORF">CC117_29735</name>
</gene>
<dbReference type="GO" id="GO:0003824">
    <property type="term" value="F:catalytic activity"/>
    <property type="evidence" value="ECO:0007669"/>
    <property type="project" value="UniProtKB-ARBA"/>
</dbReference>
<dbReference type="OrthoDB" id="9773549at2"/>
<proteinExistence type="predicted"/>
<dbReference type="EMBL" id="MBLM01000170">
    <property type="protein sequence ID" value="OHV28810.1"/>
    <property type="molecule type" value="Genomic_DNA"/>
</dbReference>
<organism evidence="2 3">
    <name type="scientific">Parafrankia colletiae</name>
    <dbReference type="NCBI Taxonomy" id="573497"/>
    <lineage>
        <taxon>Bacteria</taxon>
        <taxon>Bacillati</taxon>
        <taxon>Actinomycetota</taxon>
        <taxon>Actinomycetes</taxon>
        <taxon>Frankiales</taxon>
        <taxon>Frankiaceae</taxon>
        <taxon>Parafrankia</taxon>
    </lineage>
</organism>
<dbReference type="Pfam" id="PF12697">
    <property type="entry name" value="Abhydrolase_6"/>
    <property type="match status" value="1"/>
</dbReference>
<comment type="caution">
    <text evidence="2">The sequence shown here is derived from an EMBL/GenBank/DDBJ whole genome shotgun (WGS) entry which is preliminary data.</text>
</comment>
<dbReference type="Proteomes" id="UP000179627">
    <property type="component" value="Unassembled WGS sequence"/>
</dbReference>